<feature type="region of interest" description="Disordered" evidence="22">
    <location>
        <begin position="1"/>
        <end position="30"/>
    </location>
</feature>
<evidence type="ECO:0000256" key="10">
    <source>
        <dbReference type="ARBA" id="ARBA00022723"/>
    </source>
</evidence>
<dbReference type="GO" id="GO:0004535">
    <property type="term" value="F:poly(A)-specific ribonuclease activity"/>
    <property type="evidence" value="ECO:0007669"/>
    <property type="project" value="UniProtKB-EC"/>
</dbReference>
<evidence type="ECO:0000256" key="7">
    <source>
        <dbReference type="ARBA" id="ARBA00022490"/>
    </source>
</evidence>
<dbReference type="STRING" id="75913.A0A0K0F2H4"/>
<comment type="cofactor">
    <cofactor evidence="2">
        <name>Mg(2+)</name>
        <dbReference type="ChEBI" id="CHEBI:18420"/>
    </cofactor>
</comment>
<evidence type="ECO:0000256" key="5">
    <source>
        <dbReference type="ARBA" id="ARBA00010774"/>
    </source>
</evidence>
<keyword evidence="7" id="KW-0963">Cytoplasm</keyword>
<name>A0A0K0F2H4_STRVS</name>
<evidence type="ECO:0000256" key="6">
    <source>
        <dbReference type="ARBA" id="ARBA00012161"/>
    </source>
</evidence>
<organism evidence="24 25">
    <name type="scientific">Strongyloides venezuelensis</name>
    <name type="common">Threadworm</name>
    <dbReference type="NCBI Taxonomy" id="75913"/>
    <lineage>
        <taxon>Eukaryota</taxon>
        <taxon>Metazoa</taxon>
        <taxon>Ecdysozoa</taxon>
        <taxon>Nematoda</taxon>
        <taxon>Chromadorea</taxon>
        <taxon>Rhabditida</taxon>
        <taxon>Tylenchina</taxon>
        <taxon>Panagrolaimomorpha</taxon>
        <taxon>Strongyloidoidea</taxon>
        <taxon>Strongyloididae</taxon>
        <taxon>Strongyloides</taxon>
    </lineage>
</organism>
<evidence type="ECO:0000256" key="22">
    <source>
        <dbReference type="SAM" id="MobiDB-lite"/>
    </source>
</evidence>
<dbReference type="InterPro" id="IPR036691">
    <property type="entry name" value="Endo/exonu/phosph_ase_sf"/>
</dbReference>
<keyword evidence="16" id="KW-0805">Transcription regulation</keyword>
<keyword evidence="14" id="KW-0460">Magnesium</keyword>
<evidence type="ECO:0000256" key="17">
    <source>
        <dbReference type="ARBA" id="ARBA00023163"/>
    </source>
</evidence>
<comment type="catalytic activity">
    <reaction evidence="1">
        <text>Exonucleolytic cleavage of poly(A) to 5'-AMP.</text>
        <dbReference type="EC" id="3.1.13.4"/>
    </reaction>
</comment>
<accession>A0A0K0F2H4</accession>
<dbReference type="GO" id="GO:0003723">
    <property type="term" value="F:RNA binding"/>
    <property type="evidence" value="ECO:0007669"/>
    <property type="project" value="UniProtKB-KW"/>
</dbReference>
<dbReference type="Proteomes" id="UP000035680">
    <property type="component" value="Unassembled WGS sequence"/>
</dbReference>
<sequence length="749" mass="86875">MSESNNDDKDNTKNSQNDDSTNDKNDAVPKILSLRNLRENDEFKQLCFDNSYNDKRLSSNLEGPSNRRTPINEGDERLYPFNVSNSLRSKNNSPLIKDSESKSIYRNAFMSLVTGNLEKNVNNCYSNDVLNNQCFDGSQKVRRYEYPDDMTTGHKIYSHFPYPEALSDTFQGKLEYPMGNVTHHYIGIRCIESQQIDKGFNNEVNDCDKDTLIKYLCKNRIPYPNGICQGISIACGLKVLPNYVFDNIKTSYITTICLSNNLLTSIPESIGLMRNLKYLDVSYNKLVTLPKSLSKCYNLVTLDVSNNLIVQFPDNLGLLKKKLEVFSIYNNPLRHDLMHVLTSSDPGKVMLEILQKRFYSKQVPPPRRDWHFLTQVKTGDNHPNLPFISVMTYNILSYKYLFNNRFNYCPDEELKWEYRKAVVFEEIFHYSPSIVTMQEVPKGDYESYFHPKLCENGYDGLFFPKSRIKKTKDELTQHVDGCAIFWQKPLFSYVLHFDIEFKSMVDELFNDDDEMSRRVQAFDNVALIVVLTIKGEQREGESETTAVPNGIYCRPLVVATTHIHWDPDYADVKLIQSMLLMKSLYDRRRYIANQLRCDIEEIPIIVTGDFNSRPNSSVLEYIRRKQLPKDDDGLMLFKNCEKLNRISSNPRDFHYYHHGLKDLEMVDMSRYQFTNFTPEFADIIDYIFFTSSTISACGIIEPPSAEWIKNSEVIGFPHPHFPSDHIPIVANFYINNNDNNGIIPNPQQQ</sequence>
<dbReference type="AlphaFoldDB" id="A0A0K0F2H4"/>
<dbReference type="GO" id="GO:0005737">
    <property type="term" value="C:cytoplasm"/>
    <property type="evidence" value="ECO:0007669"/>
    <property type="project" value="UniProtKB-SubCell"/>
</dbReference>
<evidence type="ECO:0000256" key="11">
    <source>
        <dbReference type="ARBA" id="ARBA00022737"/>
    </source>
</evidence>
<protein>
    <recommendedName>
        <fullName evidence="6">poly(A)-specific ribonuclease</fullName>
        <ecNumber evidence="6">3.1.13.4</ecNumber>
    </recommendedName>
    <alternativeName>
        <fullName evidence="19">Carbon catabolite repressor protein 4</fullName>
    </alternativeName>
    <alternativeName>
        <fullName evidence="20">Cytoplasmic deadenylase</fullName>
    </alternativeName>
    <alternativeName>
        <fullName evidence="21">Glucose-repressible alcohol dehydrogenase transcriptional effector</fullName>
    </alternativeName>
</protein>
<dbReference type="GO" id="GO:0046872">
    <property type="term" value="F:metal ion binding"/>
    <property type="evidence" value="ECO:0007669"/>
    <property type="project" value="UniProtKB-KW"/>
</dbReference>
<keyword evidence="8" id="KW-0433">Leucine-rich repeat</keyword>
<evidence type="ECO:0000256" key="21">
    <source>
        <dbReference type="ARBA" id="ARBA00033317"/>
    </source>
</evidence>
<evidence type="ECO:0000256" key="1">
    <source>
        <dbReference type="ARBA" id="ARBA00001663"/>
    </source>
</evidence>
<evidence type="ECO:0000256" key="15">
    <source>
        <dbReference type="ARBA" id="ARBA00022884"/>
    </source>
</evidence>
<keyword evidence="9" id="KW-0540">Nuclease</keyword>
<dbReference type="PROSITE" id="PS51450">
    <property type="entry name" value="LRR"/>
    <property type="match status" value="2"/>
</dbReference>
<evidence type="ECO:0000256" key="12">
    <source>
        <dbReference type="ARBA" id="ARBA00022801"/>
    </source>
</evidence>
<evidence type="ECO:0000256" key="20">
    <source>
        <dbReference type="ARBA" id="ARBA00031469"/>
    </source>
</evidence>
<keyword evidence="12" id="KW-0378">Hydrolase</keyword>
<evidence type="ECO:0000256" key="16">
    <source>
        <dbReference type="ARBA" id="ARBA00023015"/>
    </source>
</evidence>
<evidence type="ECO:0000256" key="14">
    <source>
        <dbReference type="ARBA" id="ARBA00022842"/>
    </source>
</evidence>
<feature type="domain" description="Endonuclease/exonuclease/phosphatase" evidence="23">
    <location>
        <begin position="391"/>
        <end position="725"/>
    </location>
</feature>
<dbReference type="SUPFAM" id="SSF52075">
    <property type="entry name" value="Outer arm dynein light chain 1"/>
    <property type="match status" value="1"/>
</dbReference>
<dbReference type="WBParaSite" id="SVE_0300300.1">
    <property type="protein sequence ID" value="SVE_0300300.1"/>
    <property type="gene ID" value="SVE_0300300"/>
</dbReference>
<reference evidence="25" key="2">
    <citation type="submission" date="2015-08" db="UniProtKB">
        <authorList>
            <consortium name="WormBaseParasite"/>
        </authorList>
    </citation>
    <scope>IDENTIFICATION</scope>
</reference>
<evidence type="ECO:0000256" key="18">
    <source>
        <dbReference type="ARBA" id="ARBA00023242"/>
    </source>
</evidence>
<dbReference type="Pfam" id="PF13855">
    <property type="entry name" value="LRR_8"/>
    <property type="match status" value="1"/>
</dbReference>
<keyword evidence="24" id="KW-1185">Reference proteome</keyword>
<feature type="compositionally biased region" description="Basic and acidic residues" evidence="22">
    <location>
        <begin position="1"/>
        <end position="12"/>
    </location>
</feature>
<feature type="region of interest" description="Disordered" evidence="22">
    <location>
        <begin position="54"/>
        <end position="77"/>
    </location>
</feature>
<comment type="subcellular location">
    <subcellularLocation>
        <location evidence="4">Cytoplasm</location>
    </subcellularLocation>
    <subcellularLocation>
        <location evidence="3">Nucleus</location>
    </subcellularLocation>
</comment>
<evidence type="ECO:0000256" key="2">
    <source>
        <dbReference type="ARBA" id="ARBA00001946"/>
    </source>
</evidence>
<evidence type="ECO:0000259" key="23">
    <source>
        <dbReference type="Pfam" id="PF03372"/>
    </source>
</evidence>
<dbReference type="InterPro" id="IPR032675">
    <property type="entry name" value="LRR_dom_sf"/>
</dbReference>
<comment type="similarity">
    <text evidence="5">Belongs to the CCR4/nocturin family.</text>
</comment>
<evidence type="ECO:0000256" key="3">
    <source>
        <dbReference type="ARBA" id="ARBA00004123"/>
    </source>
</evidence>
<dbReference type="SMART" id="SM00364">
    <property type="entry name" value="LRR_BAC"/>
    <property type="match status" value="3"/>
</dbReference>
<keyword evidence="15" id="KW-0694">RNA-binding</keyword>
<dbReference type="SUPFAM" id="SSF56219">
    <property type="entry name" value="DNase I-like"/>
    <property type="match status" value="1"/>
</dbReference>
<dbReference type="Gene3D" id="3.80.10.10">
    <property type="entry name" value="Ribonuclease Inhibitor"/>
    <property type="match status" value="1"/>
</dbReference>
<dbReference type="PANTHER" id="PTHR12121">
    <property type="entry name" value="CARBON CATABOLITE REPRESSOR PROTEIN 4"/>
    <property type="match status" value="1"/>
</dbReference>
<proteinExistence type="inferred from homology"/>
<keyword evidence="11" id="KW-0677">Repeat</keyword>
<evidence type="ECO:0000256" key="13">
    <source>
        <dbReference type="ARBA" id="ARBA00022839"/>
    </source>
</evidence>
<evidence type="ECO:0000256" key="4">
    <source>
        <dbReference type="ARBA" id="ARBA00004496"/>
    </source>
</evidence>
<feature type="compositionally biased region" description="Polar residues" evidence="22">
    <location>
        <begin position="58"/>
        <end position="69"/>
    </location>
</feature>
<dbReference type="SMART" id="SM00369">
    <property type="entry name" value="LRR_TYP"/>
    <property type="match status" value="2"/>
</dbReference>
<keyword evidence="10" id="KW-0479">Metal-binding</keyword>
<keyword evidence="18" id="KW-0539">Nucleus</keyword>
<dbReference type="InterPro" id="IPR050410">
    <property type="entry name" value="CCR4/nocturin_mRNA_transcr"/>
</dbReference>
<evidence type="ECO:0000313" key="24">
    <source>
        <dbReference type="Proteomes" id="UP000035680"/>
    </source>
</evidence>
<keyword evidence="17" id="KW-0804">Transcription</keyword>
<evidence type="ECO:0000313" key="25">
    <source>
        <dbReference type="WBParaSite" id="SVE_0300300.1"/>
    </source>
</evidence>
<dbReference type="InterPro" id="IPR005135">
    <property type="entry name" value="Endo/exonuclease/phosphatase"/>
</dbReference>
<evidence type="ECO:0000256" key="19">
    <source>
        <dbReference type="ARBA" id="ARBA00030493"/>
    </source>
</evidence>
<evidence type="ECO:0000256" key="8">
    <source>
        <dbReference type="ARBA" id="ARBA00022614"/>
    </source>
</evidence>
<reference evidence="24" key="1">
    <citation type="submission" date="2014-07" db="EMBL/GenBank/DDBJ databases">
        <authorList>
            <person name="Martin A.A"/>
            <person name="De Silva N."/>
        </authorList>
    </citation>
    <scope>NUCLEOTIDE SEQUENCE</scope>
</reference>
<dbReference type="Pfam" id="PF03372">
    <property type="entry name" value="Exo_endo_phos"/>
    <property type="match status" value="1"/>
</dbReference>
<dbReference type="EC" id="3.1.13.4" evidence="6"/>
<dbReference type="GO" id="GO:0005634">
    <property type="term" value="C:nucleus"/>
    <property type="evidence" value="ECO:0007669"/>
    <property type="project" value="UniProtKB-SubCell"/>
</dbReference>
<dbReference type="InterPro" id="IPR003591">
    <property type="entry name" value="Leu-rich_rpt_typical-subtyp"/>
</dbReference>
<keyword evidence="13" id="KW-0269">Exonuclease</keyword>
<dbReference type="InterPro" id="IPR001611">
    <property type="entry name" value="Leu-rich_rpt"/>
</dbReference>
<dbReference type="Gene3D" id="3.60.10.10">
    <property type="entry name" value="Endonuclease/exonuclease/phosphatase"/>
    <property type="match status" value="1"/>
</dbReference>
<evidence type="ECO:0000256" key="9">
    <source>
        <dbReference type="ARBA" id="ARBA00022722"/>
    </source>
</evidence>
<dbReference type="PANTHER" id="PTHR12121:SF100">
    <property type="entry name" value="POLY(A)-SPECIFIC RIBONUCLEASE"/>
    <property type="match status" value="1"/>
</dbReference>